<dbReference type="GO" id="GO:0005783">
    <property type="term" value="C:endoplasmic reticulum"/>
    <property type="evidence" value="ECO:0007669"/>
    <property type="project" value="TreeGrafter"/>
</dbReference>
<proteinExistence type="predicted"/>
<evidence type="ECO:0000256" key="3">
    <source>
        <dbReference type="PROSITE-ProRule" id="PRU00175"/>
    </source>
</evidence>
<feature type="transmembrane region" description="Helical" evidence="4">
    <location>
        <begin position="642"/>
        <end position="664"/>
    </location>
</feature>
<feature type="transmembrane region" description="Helical" evidence="4">
    <location>
        <begin position="676"/>
        <end position="694"/>
    </location>
</feature>
<evidence type="ECO:0000256" key="2">
    <source>
        <dbReference type="ARBA" id="ARBA00022833"/>
    </source>
</evidence>
<dbReference type="InterPro" id="IPR013083">
    <property type="entry name" value="Znf_RING/FYVE/PHD"/>
</dbReference>
<keyword evidence="1 3" id="KW-0479">Metal-binding</keyword>
<dbReference type="PROSITE" id="PS50089">
    <property type="entry name" value="ZF_RING_2"/>
    <property type="match status" value="1"/>
</dbReference>
<dbReference type="AlphaFoldDB" id="A0A430QGQ2"/>
<dbReference type="GO" id="GO:0008270">
    <property type="term" value="F:zinc ion binding"/>
    <property type="evidence" value="ECO:0007669"/>
    <property type="project" value="UniProtKB-KW"/>
</dbReference>
<keyword evidence="2" id="KW-0862">Zinc</keyword>
<dbReference type="SUPFAM" id="SSF57850">
    <property type="entry name" value="RING/U-box"/>
    <property type="match status" value="1"/>
</dbReference>
<dbReference type="CDD" id="cd16473">
    <property type="entry name" value="RING-H2_RNF103"/>
    <property type="match status" value="1"/>
</dbReference>
<dbReference type="SMART" id="SM00184">
    <property type="entry name" value="RING"/>
    <property type="match status" value="1"/>
</dbReference>
<dbReference type="Pfam" id="PF13639">
    <property type="entry name" value="zf-RING_2"/>
    <property type="match status" value="1"/>
</dbReference>
<evidence type="ECO:0000313" key="6">
    <source>
        <dbReference type="EMBL" id="RTG86870.1"/>
    </source>
</evidence>
<dbReference type="GO" id="GO:0004842">
    <property type="term" value="F:ubiquitin-protein transferase activity"/>
    <property type="evidence" value="ECO:0007669"/>
    <property type="project" value="InterPro"/>
</dbReference>
<comment type="caution">
    <text evidence="6">The sequence shown here is derived from an EMBL/GenBank/DDBJ whole genome shotgun (WGS) entry which is preliminary data.</text>
</comment>
<gene>
    <name evidence="6" type="ORF">DC041_0005908</name>
</gene>
<keyword evidence="4" id="KW-1133">Transmembrane helix</keyword>
<protein>
    <recommendedName>
        <fullName evidence="5">RING-type domain-containing protein</fullName>
    </recommendedName>
</protein>
<dbReference type="InterPro" id="IPR001841">
    <property type="entry name" value="Znf_RING"/>
</dbReference>
<dbReference type="GO" id="GO:0016567">
    <property type="term" value="P:protein ubiquitination"/>
    <property type="evidence" value="ECO:0007669"/>
    <property type="project" value="InterPro"/>
</dbReference>
<keyword evidence="4" id="KW-0472">Membrane</keyword>
<dbReference type="EMBL" id="QMKO01001748">
    <property type="protein sequence ID" value="RTG86870.1"/>
    <property type="molecule type" value="Genomic_DNA"/>
</dbReference>
<keyword evidence="4" id="KW-0812">Transmembrane</keyword>
<dbReference type="PANTHER" id="PTHR15302:SF0">
    <property type="entry name" value="E3 UBIQUITIN-PROTEIN LIGASE RNF103"/>
    <property type="match status" value="1"/>
</dbReference>
<sequence>MCPQLSTVSPEHSELKRLRSHVSLITCFTLSICSAAYMYKLLDEAIADFETELPKNDDFRKDINEKQSPKIVSQLRAVLDQRGVLYSSLDLNDIEFAVNSTGNLVCMHDNLWTDRFILGLVTSSELSNAKAEQLKFASTNFSNSPDALLYRKLVNPFHQSLKLDYTSSSFKPNSIVFDSESEFIEHVEDKKDSVWLLAVAAPQSLSSSIAGDHASTTPSRIKPSSVVTEQIWSVLCYRYQSFGFKMGLLNCGKLHSLCIDRGFINPDLILALPKGGERMKDIVQFRPLPKDPESTSIIDYESSNYILEGIHTWIVSVLAERVKLLNNINSIYPVNSILSIDRLIKMDYLKHLLSFWLLKRPQPIHVLWFPEFSVKSKLSRSHQQPPLVLSALSVTYTGRVRFWIVPNETVKQNHTLINNKVNNWPITDSSVNTVYELLINLNCTINSHFLILTPEGKCYSFGLNEREYLSYENLEILLHSLYPSADDFLWIAVLLTTISVLINGAIEAGRILSILIHSFYVNHGVVGRHHTSTGTRRSALARTVIRLARQGWTSHIPNFNINQHYEVINNNNRPTDNHYRSTDERRLVYGDQLNSSSSINIQSFIISHILEWIKMFFLDLFSAYILLLLAILPLLNLLSLSYSLPIINLTLYLLRSFVLSSPIINLRLTFLSGHLNWYYLFSFMLTFWLFIVFLSSCVMSKYERHNDQLTNNSHSRSNRLDPVLVRERLNQIPPDQLWDELSRLIIQSDIELRSGSADSATSSTLESDARYPHYQTFNNQSRCANERLSSSLITTQSNHKENTEVVEGYRLLRRLRRLYHILSQQTDHLTSTSMNPIASFSSADVYHQGNRENNESLNHKTAAHMYTWNCLSSLGNSNARPHTSVNPSQCHSQTRKSFSITKQLISNVDTNYEAEDECEDTTSDDRIYPKTSSFTRRRYRTHLRPNIRSNHLSNPITISPSSSSTSDVDTIDHEACLNNGFLHSRRVSKRSNLLSSNSMLSTSSSSSYVSSNDINFANPLNDWPSWVVPCKECVVCWQKFRLGVRLSALPCGHGFHEHCIRKWLDTGAFECPVCRWPAYAPHLRQQCQMIEQLISAVQNTIDFAKSSNNKN</sequence>
<dbReference type="Proteomes" id="UP000290809">
    <property type="component" value="Unassembled WGS sequence"/>
</dbReference>
<evidence type="ECO:0000259" key="5">
    <source>
        <dbReference type="PROSITE" id="PS50089"/>
    </source>
</evidence>
<accession>A0A430QGQ2</accession>
<reference evidence="6 7" key="1">
    <citation type="journal article" date="2019" name="PLoS Pathog.">
        <title>Genome sequence of the bovine parasite Schistosoma bovis Tanzania.</title>
        <authorList>
            <person name="Oey H."/>
            <person name="Zakrzewski M."/>
            <person name="Gobert G."/>
            <person name="Gravermann K."/>
            <person name="Stoye J."/>
            <person name="Jones M."/>
            <person name="Mcmanus D."/>
            <person name="Krause L."/>
        </authorList>
    </citation>
    <scope>NUCLEOTIDE SEQUENCE [LARGE SCALE GENOMIC DNA]</scope>
    <source>
        <strain evidence="6 7">TAN1997</strain>
    </source>
</reference>
<feature type="domain" description="RING-type" evidence="5">
    <location>
        <begin position="1033"/>
        <end position="1075"/>
    </location>
</feature>
<dbReference type="STRING" id="6184.A0A430QGQ2"/>
<evidence type="ECO:0000256" key="1">
    <source>
        <dbReference type="ARBA" id="ARBA00022771"/>
    </source>
</evidence>
<dbReference type="Gene3D" id="3.30.40.10">
    <property type="entry name" value="Zinc/RING finger domain, C3HC4 (zinc finger)"/>
    <property type="match status" value="1"/>
</dbReference>
<evidence type="ECO:0000256" key="4">
    <source>
        <dbReference type="SAM" id="Phobius"/>
    </source>
</evidence>
<keyword evidence="1 3" id="KW-0863">Zinc-finger</keyword>
<dbReference type="InterPro" id="IPR042494">
    <property type="entry name" value="RNF103"/>
</dbReference>
<feature type="transmembrane region" description="Helical" evidence="4">
    <location>
        <begin position="616"/>
        <end position="636"/>
    </location>
</feature>
<name>A0A430QGQ2_SCHBO</name>
<organism evidence="6 7">
    <name type="scientific">Schistosoma bovis</name>
    <name type="common">Blood fluke</name>
    <dbReference type="NCBI Taxonomy" id="6184"/>
    <lineage>
        <taxon>Eukaryota</taxon>
        <taxon>Metazoa</taxon>
        <taxon>Spiralia</taxon>
        <taxon>Lophotrochozoa</taxon>
        <taxon>Platyhelminthes</taxon>
        <taxon>Trematoda</taxon>
        <taxon>Digenea</taxon>
        <taxon>Strigeidida</taxon>
        <taxon>Schistosomatoidea</taxon>
        <taxon>Schistosomatidae</taxon>
        <taxon>Schistosoma</taxon>
    </lineage>
</organism>
<dbReference type="PANTHER" id="PTHR15302">
    <property type="entry name" value="E3 UBIQUITIN-PROTEIN LIGASE RNF103"/>
    <property type="match status" value="1"/>
</dbReference>
<dbReference type="GO" id="GO:0036503">
    <property type="term" value="P:ERAD pathway"/>
    <property type="evidence" value="ECO:0007669"/>
    <property type="project" value="TreeGrafter"/>
</dbReference>
<evidence type="ECO:0000313" key="7">
    <source>
        <dbReference type="Proteomes" id="UP000290809"/>
    </source>
</evidence>
<keyword evidence="7" id="KW-1185">Reference proteome</keyword>